<comment type="caution">
    <text evidence="6">The sequence shown here is derived from an EMBL/GenBank/DDBJ whole genome shotgun (WGS) entry which is preliminary data.</text>
</comment>
<feature type="domain" description="Calcineurin-like phosphoesterase" evidence="5">
    <location>
        <begin position="47"/>
        <end position="212"/>
    </location>
</feature>
<dbReference type="InterPro" id="IPR004843">
    <property type="entry name" value="Calcineurin-like_PHP"/>
</dbReference>
<accession>A0A401UL01</accession>
<dbReference type="Gene3D" id="3.60.21.10">
    <property type="match status" value="1"/>
</dbReference>
<dbReference type="InterPro" id="IPR029052">
    <property type="entry name" value="Metallo-depent_PP-like"/>
</dbReference>
<dbReference type="RefSeq" id="WP_125000210.1">
    <property type="nucleotide sequence ID" value="NZ_BHYK01000008.1"/>
</dbReference>
<dbReference type="PANTHER" id="PTHR31302">
    <property type="entry name" value="TRANSMEMBRANE PROTEIN WITH METALLOPHOSPHOESTERASE DOMAIN-RELATED"/>
    <property type="match status" value="1"/>
</dbReference>
<dbReference type="SUPFAM" id="SSF56300">
    <property type="entry name" value="Metallo-dependent phosphatases"/>
    <property type="match status" value="1"/>
</dbReference>
<reference evidence="6 7" key="1">
    <citation type="submission" date="2018-11" db="EMBL/GenBank/DDBJ databases">
        <title>Genome sequencing and assembly of Clostridium tagluense strain A121.</title>
        <authorList>
            <person name="Murakami T."/>
            <person name="Segawa T."/>
            <person name="Shcherbakova V.A."/>
            <person name="Mori H."/>
            <person name="Yoshimura Y."/>
        </authorList>
    </citation>
    <scope>NUCLEOTIDE SEQUENCE [LARGE SCALE GENOMIC DNA]</scope>
    <source>
        <strain evidence="6 7">A121</strain>
    </source>
</reference>
<dbReference type="GO" id="GO:0009245">
    <property type="term" value="P:lipid A biosynthetic process"/>
    <property type="evidence" value="ECO:0007669"/>
    <property type="project" value="TreeGrafter"/>
</dbReference>
<dbReference type="OrthoDB" id="9780884at2"/>
<organism evidence="6 7">
    <name type="scientific">Clostridium tagluense</name>
    <dbReference type="NCBI Taxonomy" id="360422"/>
    <lineage>
        <taxon>Bacteria</taxon>
        <taxon>Bacillati</taxon>
        <taxon>Bacillota</taxon>
        <taxon>Clostridia</taxon>
        <taxon>Eubacteriales</taxon>
        <taxon>Clostridiaceae</taxon>
        <taxon>Clostridium</taxon>
    </lineage>
</organism>
<keyword evidence="2" id="KW-0479">Metal-binding</keyword>
<keyword evidence="3" id="KW-0378">Hydrolase</keyword>
<protein>
    <submittedName>
        <fullName evidence="6">Metallophosphatase</fullName>
    </submittedName>
</protein>
<evidence type="ECO:0000313" key="7">
    <source>
        <dbReference type="Proteomes" id="UP000287872"/>
    </source>
</evidence>
<evidence type="ECO:0000256" key="3">
    <source>
        <dbReference type="ARBA" id="ARBA00022801"/>
    </source>
</evidence>
<dbReference type="FunFam" id="3.60.21.10:FF:000028">
    <property type="entry name" value="Putative metallophosphoesterase"/>
    <property type="match status" value="1"/>
</dbReference>
<evidence type="ECO:0000259" key="5">
    <source>
        <dbReference type="Pfam" id="PF00149"/>
    </source>
</evidence>
<comment type="similarity">
    <text evidence="4">Belongs to the metallophosphoesterase superfamily.</text>
</comment>
<proteinExistence type="inferred from homology"/>
<gene>
    <name evidence="6" type="ORF">Ctaglu_17620</name>
</gene>
<dbReference type="Proteomes" id="UP000287872">
    <property type="component" value="Unassembled WGS sequence"/>
</dbReference>
<evidence type="ECO:0000313" key="6">
    <source>
        <dbReference type="EMBL" id="GCD10139.1"/>
    </source>
</evidence>
<dbReference type="EMBL" id="BHYK01000008">
    <property type="protein sequence ID" value="GCD10139.1"/>
    <property type="molecule type" value="Genomic_DNA"/>
</dbReference>
<dbReference type="AlphaFoldDB" id="A0A401UL01"/>
<comment type="cofactor">
    <cofactor evidence="1">
        <name>a divalent metal cation</name>
        <dbReference type="ChEBI" id="CHEBI:60240"/>
    </cofactor>
</comment>
<dbReference type="CDD" id="cd07385">
    <property type="entry name" value="MPP_YkuE_C"/>
    <property type="match status" value="1"/>
</dbReference>
<dbReference type="GO" id="GO:0008758">
    <property type="term" value="F:UDP-2,3-diacylglucosamine hydrolase activity"/>
    <property type="evidence" value="ECO:0007669"/>
    <property type="project" value="TreeGrafter"/>
</dbReference>
<dbReference type="GO" id="GO:0016020">
    <property type="term" value="C:membrane"/>
    <property type="evidence" value="ECO:0007669"/>
    <property type="project" value="GOC"/>
</dbReference>
<dbReference type="GO" id="GO:0046872">
    <property type="term" value="F:metal ion binding"/>
    <property type="evidence" value="ECO:0007669"/>
    <property type="project" value="UniProtKB-KW"/>
</dbReference>
<dbReference type="InterPro" id="IPR051158">
    <property type="entry name" value="Metallophosphoesterase_sf"/>
</dbReference>
<evidence type="ECO:0000256" key="2">
    <source>
        <dbReference type="ARBA" id="ARBA00022723"/>
    </source>
</evidence>
<name>A0A401UL01_9CLOT</name>
<dbReference type="Pfam" id="PF00149">
    <property type="entry name" value="Metallophos"/>
    <property type="match status" value="1"/>
</dbReference>
<keyword evidence="7" id="KW-1185">Reference proteome</keyword>
<sequence length="275" mass="31231">MRMRKKIIIWTILCISLLGIYTTFIERNLLIVKRHNVTINKNGKEELKVVQITDIHLGQFYNLDQLEKVVQKINALNADIVVFTGDLIDNASTYDEIYNVADTLKKIKCRIGKYAIYGNHDYGGGAVRYYDDIMNKGGFKIFKNEGISILFKDKHIRIFGADDGLMGNHNVDKTMNGINNKSINLLLLHEPDLIEGYSNYPVDLVLSGHSHGGQIYIPLYGPLKKNVLSEKYTKGFYKLGNPRGTKIYVNSGLGNTKVPFRLFNIPQISIFNLKI</sequence>
<evidence type="ECO:0000256" key="4">
    <source>
        <dbReference type="ARBA" id="ARBA00061089"/>
    </source>
</evidence>
<dbReference type="PANTHER" id="PTHR31302:SF25">
    <property type="entry name" value="PHOSPHOESTERASE"/>
    <property type="match status" value="1"/>
</dbReference>
<evidence type="ECO:0000256" key="1">
    <source>
        <dbReference type="ARBA" id="ARBA00001968"/>
    </source>
</evidence>